<comment type="caution">
    <text evidence="1">The sequence shown here is derived from an EMBL/GenBank/DDBJ whole genome shotgun (WGS) entry which is preliminary data.</text>
</comment>
<sequence length="70" mass="8048">MESEFIALDKCGEGVEWLCQFLEDFPKLPKLVPAICILCDNKSAIGRAQNNMYNGKSRHIRSRHNTIRQL</sequence>
<evidence type="ECO:0000313" key="2">
    <source>
        <dbReference type="Proteomes" id="UP001164250"/>
    </source>
</evidence>
<evidence type="ECO:0000313" key="1">
    <source>
        <dbReference type="EMBL" id="KAJ0084063.1"/>
    </source>
</evidence>
<protein>
    <submittedName>
        <fullName evidence="1">Uncharacterized protein</fullName>
    </submittedName>
</protein>
<accession>A0ACC1AA06</accession>
<dbReference type="Proteomes" id="UP001164250">
    <property type="component" value="Chromosome 11"/>
</dbReference>
<proteinExistence type="predicted"/>
<reference evidence="2" key="1">
    <citation type="journal article" date="2023" name="G3 (Bethesda)">
        <title>Genome assembly and association tests identify interacting loci associated with vigor, precocity, and sex in interspecific pistachio rootstocks.</title>
        <authorList>
            <person name="Palmer W."/>
            <person name="Jacygrad E."/>
            <person name="Sagayaradj S."/>
            <person name="Cavanaugh K."/>
            <person name="Han R."/>
            <person name="Bertier L."/>
            <person name="Beede B."/>
            <person name="Kafkas S."/>
            <person name="Golino D."/>
            <person name="Preece J."/>
            <person name="Michelmore R."/>
        </authorList>
    </citation>
    <scope>NUCLEOTIDE SEQUENCE [LARGE SCALE GENOMIC DNA]</scope>
</reference>
<organism evidence="1 2">
    <name type="scientific">Pistacia atlantica</name>
    <dbReference type="NCBI Taxonomy" id="434234"/>
    <lineage>
        <taxon>Eukaryota</taxon>
        <taxon>Viridiplantae</taxon>
        <taxon>Streptophyta</taxon>
        <taxon>Embryophyta</taxon>
        <taxon>Tracheophyta</taxon>
        <taxon>Spermatophyta</taxon>
        <taxon>Magnoliopsida</taxon>
        <taxon>eudicotyledons</taxon>
        <taxon>Gunneridae</taxon>
        <taxon>Pentapetalae</taxon>
        <taxon>rosids</taxon>
        <taxon>malvids</taxon>
        <taxon>Sapindales</taxon>
        <taxon>Anacardiaceae</taxon>
        <taxon>Pistacia</taxon>
    </lineage>
</organism>
<dbReference type="EMBL" id="CM047907">
    <property type="protein sequence ID" value="KAJ0084063.1"/>
    <property type="molecule type" value="Genomic_DNA"/>
</dbReference>
<gene>
    <name evidence="1" type="ORF">Patl1_29351</name>
</gene>
<name>A0ACC1AA06_9ROSI</name>
<keyword evidence="2" id="KW-1185">Reference proteome</keyword>